<dbReference type="GO" id="GO:0003700">
    <property type="term" value="F:DNA-binding transcription factor activity"/>
    <property type="evidence" value="ECO:0007669"/>
    <property type="project" value="InterPro"/>
</dbReference>
<dbReference type="PANTHER" id="PTHR30385">
    <property type="entry name" value="SIGMA FACTOR F FLAGELLAR"/>
    <property type="match status" value="1"/>
</dbReference>
<dbReference type="InterPro" id="IPR000943">
    <property type="entry name" value="RNA_pol_sigma70"/>
</dbReference>
<dbReference type="KEGG" id="rgu:A4W93_05145"/>
<dbReference type="GO" id="GO:0006352">
    <property type="term" value="P:DNA-templated transcription initiation"/>
    <property type="evidence" value="ECO:0007669"/>
    <property type="project" value="InterPro"/>
</dbReference>
<dbReference type="Proteomes" id="UP000193427">
    <property type="component" value="Chromosome"/>
</dbReference>
<dbReference type="OrthoDB" id="8481770at2"/>
<dbReference type="Pfam" id="PF04542">
    <property type="entry name" value="Sigma70_r2"/>
    <property type="match status" value="1"/>
</dbReference>
<organism evidence="1 2">
    <name type="scientific">Piscinibacter gummiphilus</name>
    <dbReference type="NCBI Taxonomy" id="946333"/>
    <lineage>
        <taxon>Bacteria</taxon>
        <taxon>Pseudomonadati</taxon>
        <taxon>Pseudomonadota</taxon>
        <taxon>Betaproteobacteria</taxon>
        <taxon>Burkholderiales</taxon>
        <taxon>Sphaerotilaceae</taxon>
        <taxon>Piscinibacter</taxon>
    </lineage>
</organism>
<dbReference type="InterPro" id="IPR007627">
    <property type="entry name" value="RNA_pol_sigma70_r2"/>
</dbReference>
<protein>
    <submittedName>
        <fullName evidence="1">Uncharacterized protein</fullName>
    </submittedName>
</protein>
<dbReference type="InterPro" id="IPR013324">
    <property type="entry name" value="RNA_pol_sigma_r3/r4-like"/>
</dbReference>
<dbReference type="CDD" id="cd06171">
    <property type="entry name" value="Sigma70_r4"/>
    <property type="match status" value="1"/>
</dbReference>
<evidence type="ECO:0000313" key="1">
    <source>
        <dbReference type="EMBL" id="ARN19344.1"/>
    </source>
</evidence>
<dbReference type="InterPro" id="IPR014284">
    <property type="entry name" value="RNA_pol_sigma-70_dom"/>
</dbReference>
<keyword evidence="2" id="KW-1185">Reference proteome</keyword>
<dbReference type="SUPFAM" id="SSF88659">
    <property type="entry name" value="Sigma3 and sigma4 domains of RNA polymerase sigma factors"/>
    <property type="match status" value="1"/>
</dbReference>
<sequence>MDEPVPTPHAEAPPSGDWLQDRNDLVVRHLPLVRLIAARLYRTRWSSAVGFDEYVQLGSVGLVEAASRFDPARGAEFSTFATWRISGAILTGLVNSTEQHQQAASRRRMVESRVDLLMGPAEVDATDSVEAALKRIAEAAVGLAVGFMLDGTGMYSDGEGADPVDGYASLATRQARRRLRATVDTLPEQERRVIRDHYLAQQPFNEIAEAMGLSKGRISQIHSRAIERLREALRRDPSTFEA</sequence>
<accession>A0A1W6L516</accession>
<proteinExistence type="predicted"/>
<dbReference type="NCBIfam" id="TIGR02937">
    <property type="entry name" value="sigma70-ECF"/>
    <property type="match status" value="1"/>
</dbReference>
<dbReference type="InterPro" id="IPR007630">
    <property type="entry name" value="RNA_pol_sigma70_r4"/>
</dbReference>
<evidence type="ECO:0000313" key="2">
    <source>
        <dbReference type="Proteomes" id="UP000193427"/>
    </source>
</evidence>
<dbReference type="InterPro" id="IPR013325">
    <property type="entry name" value="RNA_pol_sigma_r2"/>
</dbReference>
<gene>
    <name evidence="1" type="ORF">A4W93_05145</name>
</gene>
<dbReference type="STRING" id="946333.A4W93_05145"/>
<dbReference type="Gene3D" id="1.10.1740.10">
    <property type="match status" value="1"/>
</dbReference>
<dbReference type="Pfam" id="PF04545">
    <property type="entry name" value="Sigma70_r4"/>
    <property type="match status" value="1"/>
</dbReference>
<dbReference type="EMBL" id="CP015118">
    <property type="protein sequence ID" value="ARN19344.1"/>
    <property type="molecule type" value="Genomic_DNA"/>
</dbReference>
<dbReference type="SUPFAM" id="SSF88946">
    <property type="entry name" value="Sigma2 domain of RNA polymerase sigma factors"/>
    <property type="match status" value="1"/>
</dbReference>
<dbReference type="RefSeq" id="WP_085749602.1">
    <property type="nucleotide sequence ID" value="NZ_BSPR01000002.1"/>
</dbReference>
<dbReference type="AlphaFoldDB" id="A0A1W6L516"/>
<reference evidence="1 2" key="1">
    <citation type="submission" date="2016-04" db="EMBL/GenBank/DDBJ databases">
        <title>Complete genome sequence of natural rubber-degrading, novel Gram-negative bacterium, Rhizobacter gummiphilus strain NS21.</title>
        <authorList>
            <person name="Tabata M."/>
            <person name="Kasai D."/>
            <person name="Fukuda M."/>
        </authorList>
    </citation>
    <scope>NUCLEOTIDE SEQUENCE [LARGE SCALE GENOMIC DNA]</scope>
    <source>
        <strain evidence="1 2">NS21</strain>
    </source>
</reference>
<name>A0A1W6L516_9BURK</name>
<dbReference type="PRINTS" id="PR00046">
    <property type="entry name" value="SIGMA70FCT"/>
</dbReference>
<dbReference type="Gene3D" id="1.20.140.160">
    <property type="match status" value="1"/>
</dbReference>